<dbReference type="SUPFAM" id="SSF53335">
    <property type="entry name" value="S-adenosyl-L-methionine-dependent methyltransferases"/>
    <property type="match status" value="1"/>
</dbReference>
<dbReference type="CDD" id="cd04186">
    <property type="entry name" value="GT_2_like_c"/>
    <property type="match status" value="1"/>
</dbReference>
<name>A0A847S467_9NEIS</name>
<dbReference type="PANTHER" id="PTHR43685">
    <property type="entry name" value="GLYCOSYLTRANSFERASE"/>
    <property type="match status" value="1"/>
</dbReference>
<proteinExistence type="predicted"/>
<dbReference type="InterPro" id="IPR029063">
    <property type="entry name" value="SAM-dependent_MTases_sf"/>
</dbReference>
<dbReference type="Gene3D" id="3.90.550.10">
    <property type="entry name" value="Spore Coat Polysaccharide Biosynthesis Protein SpsA, Chain A"/>
    <property type="match status" value="3"/>
</dbReference>
<dbReference type="InterPro" id="IPR029044">
    <property type="entry name" value="Nucleotide-diphossugar_trans"/>
</dbReference>
<keyword evidence="3" id="KW-0808">Transferase</keyword>
<sequence length="2106" mass="237654">MTVSYREQRDLKLHLGCGQDYWPGYVNIDLDPSAKADLYLSALELETVFAPGSVDEIVMYHVINYLSLWEARRFFAAAMRLLSPRGRLVIETVNLEAALGQIQGQRGNLDAYLEGVRALHAFGRDHMQAQVEFVPNKFSWTPWHLETELKAAGFGRIRQTETQSHAAWRDMRLEAEVSAVTVPVGQPGQRVLFLLYYPMGSVTMHIRGLIFEGWLKQLGWQVTYLDVARTPIDDIIQSAAQHDLVYALKVPFLEIFLRLKAETHAKVIFDLTDALWQPHHRDTGWQQLEMMLAVVDGIFSDNPYVAAYGQRFNPNVKVIYACTQVERFLEARQNRPARSDGQLRIGWVGTHGTLQALYQIAGPLARLSQRFPNLELRVLCLNYRNAKPLDLPGVRYSVVPDYDENLMIQEVLDFDIGVFPAPFDLDDYAIRGPLKTLIYMSGARATVSEAAGMCLELVDDGVNGMLARSEAEWEEKLAILLGDADLRQRMGKSALELVLHRDSLEAVSRSLHEALIDLRDHALPNPAAALLQQSLQPAEVPAAAADDDGRPTLLLACDFFWPSIGGVETIVANLGEALQKLGYRVEVAARALPNRHSNQYRGMLIHSLDAGSRLPDGSIRASQQLRNLIETGRYRGVIMRADPLNWVIWGLSGIQLPPHTRVLVQPLINNDGFNSWKDNAGFRQSLKQTLSAAQVVCLTQVGPDKRYLDEEQIAYVHLPNASTPATPDVDFRASLGLDAHTPLLIQVANLWPVKNHLALLAALRAAAGDWQLVLLGHPSGHADYVEQVRAAVKLDPRVRLIEGVPAERVAAAMQAADLLLLPSLGEVSPVTIIEAMSHGLPWLATPECGAANEASGGFIAPVSQFPDLIARLLADPELRRTLSELGRQHWQACNQWEVVARGWRDLVEHGELREPPQPPAAVKSRMVQLRQRLERPLISVVIPTRNRPHLLGNALECLTHQTFKQFEVIIVNDGGCNIEDLLAYYGNQLAIVYVRNPASLGPSGARNRALQLARGDIISYLDDDDVYLSSHLQVVRDAFVDFKGDFVYTDAEYLIQRTEDGRIKELAREHPFDKMVYSRDQLLVRNFIPTPTWAHRRSLIERIGLFDESLDFLEDWDFLLRASALGDFRHVAKQTVEVRSDEARSDHTLRKNRGRFLEMHSRIYHKHPTDDPLLLRRRALFLSQIGGEAVSAAESTEAEHYRTWLARRSLQEVDAQLHAERLVLQWPKRIQVTLLMVVRGSDHALLADTIDSLREQLYPDWRLVVLADSPSPDSIFDETEVLGWLELETLEDPDLLARACNQVLEALPSDWVARVPAGTRLTAHGLLQLGDYVLQHPDSYLVYTDHDDVSPEGLRSNPILKPDFNLDMLRSQDYVAETVFFRTDAVLAAGGFAAYPGAEHAELAFRLLDQQGEAGFGHLAELVFSLPERRGMHPLRDAALQAAVEDHLLRRQVAGTVVTGYLPGTLRVSYQHDAQPLVTVLIPNRDQMAFLEPCIESLLTKTDYAHFELVIVDNQSEEPETLAYYQRLQARLADRFRLVRYDAPFNFAIQCNLGVEASRGEYILLLNNDTEVMHPEWLSRMMQYAQRPEVGAVGARLCYPETARIQHAGVVLGLGLGNDAANHIFLEQEVDAPGYMNRLQVDQNYTALTAACLLVRRSVYQAVGGMDGEAFATLYNDVDLCLKIDQQGYKQVWTPYATLVHHGSKSLNAAPDPSRHWKKLAQLQAERASMLSRWMPRLRHDPAFNRHLSLVYNGDMQYDSRFPLCWEPGLHDRPRLLGLPLTGGSGEYRIRMPFRGVRKAGLAQAEYYQLTQHPLPSVVELARLAPDTLVLQNAMSDEHESALKLYQQHVPEVLRVQMLDDLLSDIPEQSSMHLHFQRHWRDARSRLRRTLRHCDRLVVTTEPLRVFAADMIEDIRVVPNRLEKEVWLPLQSQRRAGRKPRVGWVGAQQHAGDLALITDVVRATAGEVDWVFMGMCPENIRPFVAEYHLEWIPYEQYPTRMAALNLDLALAPLEVNAFNEAKSNLRLLEYGVLGWPVVCTDILPYQTNAAPVCRVPNEAQAWIDAIRARIHDLDATAQEGDRLRAWVLQHYMLEDHLDEWMRVLGR</sequence>
<feature type="domain" description="Glycosyltransferase 2-like" evidence="2">
    <location>
        <begin position="939"/>
        <end position="1099"/>
    </location>
</feature>
<feature type="domain" description="Glycosyltransferase 2-like" evidence="2">
    <location>
        <begin position="1479"/>
        <end position="1604"/>
    </location>
</feature>
<evidence type="ECO:0000313" key="3">
    <source>
        <dbReference type="EMBL" id="NLR74593.1"/>
    </source>
</evidence>
<evidence type="ECO:0000313" key="4">
    <source>
        <dbReference type="Proteomes" id="UP000587991"/>
    </source>
</evidence>
<dbReference type="Pfam" id="PF00535">
    <property type="entry name" value="Glycos_transf_2"/>
    <property type="match status" value="2"/>
</dbReference>
<dbReference type="Gene3D" id="3.40.50.150">
    <property type="entry name" value="Vaccinia Virus protein VP39"/>
    <property type="match status" value="1"/>
</dbReference>
<evidence type="ECO:0000259" key="2">
    <source>
        <dbReference type="Pfam" id="PF00535"/>
    </source>
</evidence>
<dbReference type="GO" id="GO:0016757">
    <property type="term" value="F:glycosyltransferase activity"/>
    <property type="evidence" value="ECO:0007669"/>
    <property type="project" value="InterPro"/>
</dbReference>
<feature type="domain" description="Glycosyl transferase family 1" evidence="1">
    <location>
        <begin position="731"/>
        <end position="888"/>
    </location>
</feature>
<dbReference type="SUPFAM" id="SSF53756">
    <property type="entry name" value="UDP-Glycosyltransferase/glycogen phosphorylase"/>
    <property type="match status" value="3"/>
</dbReference>
<dbReference type="Gene3D" id="3.40.50.2000">
    <property type="entry name" value="Glycogen Phosphorylase B"/>
    <property type="match status" value="4"/>
</dbReference>
<protein>
    <submittedName>
        <fullName evidence="3">Glycosyltransferase</fullName>
    </submittedName>
</protein>
<organism evidence="3 4">
    <name type="scientific">Leeia aquatica</name>
    <dbReference type="NCBI Taxonomy" id="2725557"/>
    <lineage>
        <taxon>Bacteria</taxon>
        <taxon>Pseudomonadati</taxon>
        <taxon>Pseudomonadota</taxon>
        <taxon>Betaproteobacteria</taxon>
        <taxon>Neisseriales</taxon>
        <taxon>Leeiaceae</taxon>
        <taxon>Leeia</taxon>
    </lineage>
</organism>
<dbReference type="PANTHER" id="PTHR43685:SF2">
    <property type="entry name" value="GLYCOSYLTRANSFERASE 2-LIKE DOMAIN-CONTAINING PROTEIN"/>
    <property type="match status" value="1"/>
</dbReference>
<dbReference type="InterPro" id="IPR001173">
    <property type="entry name" value="Glyco_trans_2-like"/>
</dbReference>
<reference evidence="3 4" key="1">
    <citation type="submission" date="2020-04" db="EMBL/GenBank/DDBJ databases">
        <title>Draft genome of Leeia sp. IMCC25680.</title>
        <authorList>
            <person name="Song J."/>
            <person name="Cho J.-C."/>
        </authorList>
    </citation>
    <scope>NUCLEOTIDE SEQUENCE [LARGE SCALE GENOMIC DNA]</scope>
    <source>
        <strain evidence="3 4">IMCC25680</strain>
    </source>
</reference>
<keyword evidence="4" id="KW-1185">Reference proteome</keyword>
<dbReference type="CDD" id="cd03801">
    <property type="entry name" value="GT4_PimA-like"/>
    <property type="match status" value="1"/>
</dbReference>
<dbReference type="InterPro" id="IPR001296">
    <property type="entry name" value="Glyco_trans_1"/>
</dbReference>
<dbReference type="InterPro" id="IPR050834">
    <property type="entry name" value="Glycosyltransf_2"/>
</dbReference>
<accession>A0A847S467</accession>
<dbReference type="EMBL" id="JABAIM010000001">
    <property type="protein sequence ID" value="NLR74593.1"/>
    <property type="molecule type" value="Genomic_DNA"/>
</dbReference>
<comment type="caution">
    <text evidence="3">The sequence shown here is derived from an EMBL/GenBank/DDBJ whole genome shotgun (WGS) entry which is preliminary data.</text>
</comment>
<dbReference type="Proteomes" id="UP000587991">
    <property type="component" value="Unassembled WGS sequence"/>
</dbReference>
<dbReference type="GO" id="GO:0044010">
    <property type="term" value="P:single-species biofilm formation"/>
    <property type="evidence" value="ECO:0007669"/>
    <property type="project" value="TreeGrafter"/>
</dbReference>
<dbReference type="Pfam" id="PF00534">
    <property type="entry name" value="Glycos_transf_1"/>
    <property type="match status" value="1"/>
</dbReference>
<dbReference type="SUPFAM" id="SSF53448">
    <property type="entry name" value="Nucleotide-diphospho-sugar transferases"/>
    <property type="match status" value="3"/>
</dbReference>
<evidence type="ECO:0000259" key="1">
    <source>
        <dbReference type="Pfam" id="PF00534"/>
    </source>
</evidence>
<gene>
    <name evidence="3" type="ORF">HF682_05420</name>
</gene>
<dbReference type="RefSeq" id="WP_168876200.1">
    <property type="nucleotide sequence ID" value="NZ_JABAIM010000001.1"/>
</dbReference>